<dbReference type="PROSITE" id="PS50893">
    <property type="entry name" value="ABC_TRANSPORTER_2"/>
    <property type="match status" value="1"/>
</dbReference>
<dbReference type="Pfam" id="PF00005">
    <property type="entry name" value="ABC_tran"/>
    <property type="match status" value="1"/>
</dbReference>
<keyword evidence="7" id="KW-1185">Reference proteome</keyword>
<protein>
    <submittedName>
        <fullName evidence="6">ABC-type molybdate transport system, ATPase component</fullName>
    </submittedName>
</protein>
<evidence type="ECO:0000259" key="5">
    <source>
        <dbReference type="PROSITE" id="PS50893"/>
    </source>
</evidence>
<dbReference type="PANTHER" id="PTHR42734">
    <property type="entry name" value="METAL TRANSPORT SYSTEM ATP-BINDING PROTEIN TM_0124-RELATED"/>
    <property type="match status" value="1"/>
</dbReference>
<dbReference type="InterPro" id="IPR027417">
    <property type="entry name" value="P-loop_NTPase"/>
</dbReference>
<dbReference type="InterPro" id="IPR003593">
    <property type="entry name" value="AAA+_ATPase"/>
</dbReference>
<evidence type="ECO:0000256" key="4">
    <source>
        <dbReference type="ARBA" id="ARBA00022840"/>
    </source>
</evidence>
<dbReference type="Gene3D" id="3.40.50.300">
    <property type="entry name" value="P-loop containing nucleotide triphosphate hydrolases"/>
    <property type="match status" value="1"/>
</dbReference>
<dbReference type="RefSeq" id="WP_014335629.1">
    <property type="nucleotide sequence ID" value="NC_017519.1"/>
</dbReference>
<dbReference type="PANTHER" id="PTHR42734:SF17">
    <property type="entry name" value="METAL TRANSPORT SYSTEM ATP-BINDING PROTEIN TM_0124-RELATED"/>
    <property type="match status" value="1"/>
</dbReference>
<dbReference type="InterPro" id="IPR003439">
    <property type="entry name" value="ABC_transporter-like_ATP-bd"/>
</dbReference>
<keyword evidence="3" id="KW-0547">Nucleotide-binding</keyword>
<evidence type="ECO:0000256" key="1">
    <source>
        <dbReference type="ARBA" id="ARBA00005417"/>
    </source>
</evidence>
<evidence type="ECO:0000256" key="2">
    <source>
        <dbReference type="ARBA" id="ARBA00022448"/>
    </source>
</evidence>
<comment type="similarity">
    <text evidence="1">Belongs to the ABC transporter superfamily.</text>
</comment>
<dbReference type="InterPro" id="IPR017871">
    <property type="entry name" value="ABC_transporter-like_CS"/>
</dbReference>
<evidence type="ECO:0000313" key="7">
    <source>
        <dbReference type="Proteomes" id="UP000008738"/>
    </source>
</evidence>
<dbReference type="EMBL" id="CP002669">
    <property type="protein sequence ID" value="AEC46251.1"/>
    <property type="molecule type" value="Genomic_DNA"/>
</dbReference>
<dbReference type="SUPFAM" id="SSF52540">
    <property type="entry name" value="P-loop containing nucleoside triphosphate hydrolases"/>
    <property type="match status" value="1"/>
</dbReference>
<dbReference type="Proteomes" id="UP000008738">
    <property type="component" value="Chromosome"/>
</dbReference>
<evidence type="ECO:0000256" key="3">
    <source>
        <dbReference type="ARBA" id="ARBA00022741"/>
    </source>
</evidence>
<feature type="domain" description="ABC transporter" evidence="5">
    <location>
        <begin position="6"/>
        <end position="231"/>
    </location>
</feature>
<accession>A0ABM5M698</accession>
<keyword evidence="4" id="KW-0067">ATP-binding</keyword>
<keyword evidence="2" id="KW-0813">Transport</keyword>
<sequence length="237" mass="27904">MSQIQLRASNISKKFKNKIIFSNINLEIFEGDSISLLGRNGRGKTLLFNILAGADEPDTGKVELFNTDKKHPWNNMGYLEQQGKRINNIKVKDFLSIIEMTLRNSEEKEYYKFLNKLLSLDQTLDTKIANLSGGEKQKLAILQLFLKKPKIIFLDELYNNLDYISRESLINYILDYKQKHNATLLFVSHHKEEILRLANRIWLLENQQIKVDTRDLNKFFQEDIKENIFYIRKESEN</sequence>
<proteinExistence type="inferred from homology"/>
<dbReference type="PROSITE" id="PS00211">
    <property type="entry name" value="ABC_TRANSPORTER_1"/>
    <property type="match status" value="1"/>
</dbReference>
<organism evidence="6 7">
    <name type="scientific">Mesomycoplasma hyorhinis (strain MCLD)</name>
    <name type="common">Mycoplasma hyorhinis</name>
    <dbReference type="NCBI Taxonomy" id="936139"/>
    <lineage>
        <taxon>Bacteria</taxon>
        <taxon>Bacillati</taxon>
        <taxon>Mycoplasmatota</taxon>
        <taxon>Mycoplasmoidales</taxon>
        <taxon>Metamycoplasmataceae</taxon>
        <taxon>Mesomycoplasma</taxon>
    </lineage>
</organism>
<gene>
    <name evidence="6" type="ordered locus">SRH_03570</name>
</gene>
<name>A0ABM5M698_MESHM</name>
<dbReference type="InterPro" id="IPR050153">
    <property type="entry name" value="Metal_Ion_Import_ABC"/>
</dbReference>
<dbReference type="SMART" id="SM00382">
    <property type="entry name" value="AAA"/>
    <property type="match status" value="1"/>
</dbReference>
<evidence type="ECO:0000313" key="6">
    <source>
        <dbReference type="EMBL" id="AEC46251.1"/>
    </source>
</evidence>
<reference evidence="6 7" key="1">
    <citation type="journal article" date="2011" name="J. Bacteriol.">
        <title>Genome analysis of a Mycoplasma hyorhinis strain derived from a primary human melanoma cell line.</title>
        <authorList>
            <person name="Kornspan J.D."/>
            <person name="Lysnyansky I."/>
            <person name="Kahan T."/>
            <person name="Herrmann R."/>
            <person name="Rottem S."/>
            <person name="Nir-Paz R."/>
        </authorList>
    </citation>
    <scope>NUCLEOTIDE SEQUENCE [LARGE SCALE GENOMIC DNA]</scope>
    <source>
        <strain evidence="6 7">MCLD</strain>
    </source>
</reference>